<dbReference type="eggNOG" id="COG3640">
    <property type="taxonomic scope" value="Bacteria"/>
</dbReference>
<dbReference type="InterPro" id="IPR002586">
    <property type="entry name" value="CobQ/CobB/MinD/ParA_Nub-bd_dom"/>
</dbReference>
<proteinExistence type="predicted"/>
<dbReference type="HOGENOM" id="CLU_076039_0_0_7"/>
<protein>
    <submittedName>
        <fullName evidence="2">Probable conjugal transfer protein TraL</fullName>
    </submittedName>
</protein>
<accession>Q6AIH3</accession>
<dbReference type="RefSeq" id="WP_011190369.1">
    <property type="nucleotide sequence ID" value="NC_006139.1"/>
</dbReference>
<organism evidence="2 3">
    <name type="scientific">Desulfotalea psychrophila (strain LSv54 / DSM 12343)</name>
    <dbReference type="NCBI Taxonomy" id="177439"/>
    <lineage>
        <taxon>Bacteria</taxon>
        <taxon>Pseudomonadati</taxon>
        <taxon>Thermodesulfobacteriota</taxon>
        <taxon>Desulfobulbia</taxon>
        <taxon>Desulfobulbales</taxon>
        <taxon>Desulfocapsaceae</taxon>
        <taxon>Desulfotalea</taxon>
    </lineage>
</organism>
<dbReference type="OrthoDB" id="69313at2"/>
<evidence type="ECO:0000313" key="2">
    <source>
        <dbReference type="EMBL" id="CAG37874.1"/>
    </source>
</evidence>
<gene>
    <name evidence="2" type="ordered locus">DPPB10</name>
</gene>
<dbReference type="KEGG" id="dps:DPPB10"/>
<sequence>MAIINLILQGKGGVGKTFVASLMAQFLKEQDTPTYCFDSDPVNASFAAYQGLAVELVDIMDGDSINTRRFDSLIEKLVELPGDCQAIIDNGASTFIPLGSYIAENNVPDLLKEYGHELRLHTVVTGGQAEGDTLQGLQTLLSTFDNKITVWENPFFGNIDFASSDLFKTNKSRFERLIQIPKHKKETYGADIEMMLAKKLTFAEAVNGEHAFNLMARQRIKIAHKELFSLLELAGL</sequence>
<dbReference type="Proteomes" id="UP000000602">
    <property type="component" value="Plasmid large"/>
</dbReference>
<dbReference type="SUPFAM" id="SSF52540">
    <property type="entry name" value="P-loop containing nucleoside triphosphate hydrolases"/>
    <property type="match status" value="1"/>
</dbReference>
<name>Q6AIH3_DESPS</name>
<keyword evidence="3" id="KW-1185">Reference proteome</keyword>
<dbReference type="EMBL" id="CR522871">
    <property type="protein sequence ID" value="CAG37874.1"/>
    <property type="molecule type" value="Genomic_DNA"/>
</dbReference>
<evidence type="ECO:0000259" key="1">
    <source>
        <dbReference type="Pfam" id="PF01656"/>
    </source>
</evidence>
<dbReference type="AlphaFoldDB" id="Q6AIH3"/>
<dbReference type="Pfam" id="PF01656">
    <property type="entry name" value="CbiA"/>
    <property type="match status" value="1"/>
</dbReference>
<dbReference type="Gene3D" id="3.40.50.300">
    <property type="entry name" value="P-loop containing nucleotide triphosphate hydrolases"/>
    <property type="match status" value="1"/>
</dbReference>
<reference evidence="2 3" key="1">
    <citation type="journal article" date="2004" name="Environ. Microbiol.">
        <title>The genome of Desulfotalea psychrophila, a sulfate-reducing bacterium from permanently cold Arctic sediments.</title>
        <authorList>
            <person name="Rabus R."/>
            <person name="Ruepp A."/>
            <person name="Frickey T."/>
            <person name="Rattei T."/>
            <person name="Fartmann B."/>
            <person name="Stark M."/>
            <person name="Bauer M."/>
            <person name="Zibat A."/>
            <person name="Lombardot T."/>
            <person name="Becker I."/>
            <person name="Amann J."/>
            <person name="Gellner K."/>
            <person name="Teeling H."/>
            <person name="Leuschner W.D."/>
            <person name="Gloeckner F.-O."/>
            <person name="Lupas A.N."/>
            <person name="Amann R."/>
            <person name="Klenk H.-P."/>
        </authorList>
    </citation>
    <scope>NUCLEOTIDE SEQUENCE [LARGE SCALE GENOMIC DNA]</scope>
    <source>
        <strain evidence="3">DSM 12343 / LSv54</strain>
        <plasmid evidence="3">large</plasmid>
    </source>
</reference>
<evidence type="ECO:0000313" key="3">
    <source>
        <dbReference type="Proteomes" id="UP000000602"/>
    </source>
</evidence>
<dbReference type="STRING" id="177439.DPPB10"/>
<feature type="domain" description="CobQ/CobB/MinD/ParA nucleotide binding" evidence="1">
    <location>
        <begin position="7"/>
        <end position="150"/>
    </location>
</feature>
<geneLocation type="plasmid" evidence="3">
    <name>large</name>
</geneLocation>
<dbReference type="InterPro" id="IPR027417">
    <property type="entry name" value="P-loop_NTPase"/>
</dbReference>
<dbReference type="CDD" id="cd05386">
    <property type="entry name" value="TraL"/>
    <property type="match status" value="1"/>
</dbReference>